<comment type="caution">
    <text evidence="1">The sequence shown here is derived from an EMBL/GenBank/DDBJ whole genome shotgun (WGS) entry which is preliminary data.</text>
</comment>
<proteinExistence type="predicted"/>
<accession>A0AAV3X6H7</accession>
<evidence type="ECO:0000313" key="2">
    <source>
        <dbReference type="Proteomes" id="UP001050975"/>
    </source>
</evidence>
<gene>
    <name evidence="1" type="ORF">MiSe_07020</name>
</gene>
<name>A0AAV3X6H7_9CYAN</name>
<dbReference type="EMBL" id="BLAY01000006">
    <property type="protein sequence ID" value="GET35954.1"/>
    <property type="molecule type" value="Genomic_DNA"/>
</dbReference>
<organism evidence="1 2">
    <name type="scientific">Microseira wollei NIES-4236</name>
    <dbReference type="NCBI Taxonomy" id="2530354"/>
    <lineage>
        <taxon>Bacteria</taxon>
        <taxon>Bacillati</taxon>
        <taxon>Cyanobacteriota</taxon>
        <taxon>Cyanophyceae</taxon>
        <taxon>Oscillatoriophycideae</taxon>
        <taxon>Aerosakkonematales</taxon>
        <taxon>Aerosakkonemataceae</taxon>
        <taxon>Microseira</taxon>
    </lineage>
</organism>
<protein>
    <submittedName>
        <fullName evidence="1">Uncharacterized protein</fullName>
    </submittedName>
</protein>
<dbReference type="Proteomes" id="UP001050975">
    <property type="component" value="Unassembled WGS sequence"/>
</dbReference>
<dbReference type="RefSeq" id="WP_226574875.1">
    <property type="nucleotide sequence ID" value="NZ_BLAY01000006.1"/>
</dbReference>
<reference evidence="1" key="1">
    <citation type="submission" date="2019-10" db="EMBL/GenBank/DDBJ databases">
        <title>Draft genome sequece of Microseira wollei NIES-4236.</title>
        <authorList>
            <person name="Yamaguchi H."/>
            <person name="Suzuki S."/>
            <person name="Kawachi M."/>
        </authorList>
    </citation>
    <scope>NUCLEOTIDE SEQUENCE</scope>
    <source>
        <strain evidence="1">NIES-4236</strain>
    </source>
</reference>
<evidence type="ECO:0000313" key="1">
    <source>
        <dbReference type="EMBL" id="GET35954.1"/>
    </source>
</evidence>
<dbReference type="AlphaFoldDB" id="A0AAV3X6H7"/>
<keyword evidence="2" id="KW-1185">Reference proteome</keyword>
<sequence>MMTVNLNNHPIWHQLAEILAQIDVNSLAMHHLKNCNYKVMGYQDEDEFYEEIEFTSPIEAELVSSSLGMTSSLPERSRWITLNFLLKAATSAQESQPISENEIEEIGELSLVFDPNMECIDESWVIYTQSPFVVTKREKDLTQELNPA</sequence>